<dbReference type="AlphaFoldDB" id="A0A5C1A468"/>
<dbReference type="InterPro" id="IPR025924">
    <property type="entry name" value="YHYH_dom"/>
</dbReference>
<evidence type="ECO:0000313" key="4">
    <source>
        <dbReference type="Proteomes" id="UP000324974"/>
    </source>
</evidence>
<evidence type="ECO:0000313" key="3">
    <source>
        <dbReference type="EMBL" id="QEL13891.1"/>
    </source>
</evidence>
<feature type="domain" description="YHYH" evidence="2">
    <location>
        <begin position="379"/>
        <end position="485"/>
    </location>
</feature>
<organism evidence="3 4">
    <name type="scientific">Limnoglobus roseus</name>
    <dbReference type="NCBI Taxonomy" id="2598579"/>
    <lineage>
        <taxon>Bacteria</taxon>
        <taxon>Pseudomonadati</taxon>
        <taxon>Planctomycetota</taxon>
        <taxon>Planctomycetia</taxon>
        <taxon>Gemmatales</taxon>
        <taxon>Gemmataceae</taxon>
        <taxon>Limnoglobus</taxon>
    </lineage>
</organism>
<dbReference type="Pfam" id="PF14240">
    <property type="entry name" value="YHYH"/>
    <property type="match status" value="1"/>
</dbReference>
<sequence>MSLRNVLAAGLLFVTLGPVVSQPPPGSGGRPKREPRERPAELKVDWKEPPAGWVKNPRIYDRSPDPKIPMHYTMQGDVEWVNCTSTGEYTEYGFALYSGTDLNKDGTRSGSAGQSVTGFPTGAGKWYRFTFRGLAEPGFAVEKNGLFMHVDFFGNKGKNPLDGVKRDLYPLVERDRKELAENGVRRKNGGAVWKTYALDFRLPFAEIDSLNLSVGFKHGSATTDRNAEFYAAAFVLDAIPAPEDAPKVVKTDHGPAPSIASLIPLGGRWYYAPEPEMKARPATLVVTAKNAKRLYYQDGRLSNPFAENMTAWLRPGMLDLKGNAVTEDRFVPDNVVLEFKDGKELVVHTRNIPNHPTAKFPDRFGSRNPNSIQELDRAYYLPLEPVRNPKAVTMDKTNSNRALPGGVIGFAVNGVSFYNPFDMDGEDATDLMDRCCGHPSPDNRYHYHKYPVCVKTPFVDEGDGHSPLIGFALDGFAVYGPYVAKGVMAKDDTANPLDAFNMRTDADRGWHYHVTPGRYPYILGGFAGTPDARNLRRGPPR</sequence>
<dbReference type="RefSeq" id="WP_149108821.1">
    <property type="nucleotide sequence ID" value="NZ_CP042425.1"/>
</dbReference>
<dbReference type="Proteomes" id="UP000324974">
    <property type="component" value="Chromosome"/>
</dbReference>
<protein>
    <submittedName>
        <fullName evidence="3">YHYH protein</fullName>
    </submittedName>
</protein>
<feature type="compositionally biased region" description="Basic and acidic residues" evidence="1">
    <location>
        <begin position="31"/>
        <end position="41"/>
    </location>
</feature>
<proteinExistence type="predicted"/>
<evidence type="ECO:0000256" key="1">
    <source>
        <dbReference type="SAM" id="MobiDB-lite"/>
    </source>
</evidence>
<evidence type="ECO:0000259" key="2">
    <source>
        <dbReference type="Pfam" id="PF14240"/>
    </source>
</evidence>
<reference evidence="4" key="1">
    <citation type="submission" date="2019-08" db="EMBL/GenBank/DDBJ databases">
        <title>Limnoglobus roseus gen. nov., sp. nov., a novel freshwater planctomycete with a giant genome from the family Gemmataceae.</title>
        <authorList>
            <person name="Kulichevskaya I.S."/>
            <person name="Naumoff D.G."/>
            <person name="Miroshnikov K."/>
            <person name="Ivanova A."/>
            <person name="Philippov D.A."/>
            <person name="Hakobyan A."/>
            <person name="Rijpstra I.C."/>
            <person name="Sinninghe Damste J.S."/>
            <person name="Liesack W."/>
            <person name="Dedysh S.N."/>
        </authorList>
    </citation>
    <scope>NUCLEOTIDE SEQUENCE [LARGE SCALE GENOMIC DNA]</scope>
    <source>
        <strain evidence="4">PX52</strain>
    </source>
</reference>
<dbReference type="EMBL" id="CP042425">
    <property type="protein sequence ID" value="QEL13891.1"/>
    <property type="molecule type" value="Genomic_DNA"/>
</dbReference>
<dbReference type="KEGG" id="lrs:PX52LOC_00749"/>
<keyword evidence="4" id="KW-1185">Reference proteome</keyword>
<feature type="region of interest" description="Disordered" evidence="1">
    <location>
        <begin position="18"/>
        <end position="41"/>
    </location>
</feature>
<dbReference type="OrthoDB" id="9796530at2"/>
<name>A0A5C1A468_9BACT</name>
<accession>A0A5C1A468</accession>
<gene>
    <name evidence="3" type="ORF">PX52LOC_00749</name>
</gene>